<protein>
    <submittedName>
        <fullName evidence="1">Uncharacterized protein</fullName>
    </submittedName>
</protein>
<accession>A0A2P2Q9N1</accession>
<proteinExistence type="predicted"/>
<organism evidence="1">
    <name type="scientific">Rhizophora mucronata</name>
    <name type="common">Asiatic mangrove</name>
    <dbReference type="NCBI Taxonomy" id="61149"/>
    <lineage>
        <taxon>Eukaryota</taxon>
        <taxon>Viridiplantae</taxon>
        <taxon>Streptophyta</taxon>
        <taxon>Embryophyta</taxon>
        <taxon>Tracheophyta</taxon>
        <taxon>Spermatophyta</taxon>
        <taxon>Magnoliopsida</taxon>
        <taxon>eudicotyledons</taxon>
        <taxon>Gunneridae</taxon>
        <taxon>Pentapetalae</taxon>
        <taxon>rosids</taxon>
        <taxon>fabids</taxon>
        <taxon>Malpighiales</taxon>
        <taxon>Rhizophoraceae</taxon>
        <taxon>Rhizophora</taxon>
    </lineage>
</organism>
<sequence length="11" mass="1431">MQYHQLWSKLP</sequence>
<dbReference type="EMBL" id="GGEC01083160">
    <property type="protein sequence ID" value="MBX63644.1"/>
    <property type="molecule type" value="Transcribed_RNA"/>
</dbReference>
<name>A0A2P2Q9N1_RHIMU</name>
<evidence type="ECO:0000313" key="1">
    <source>
        <dbReference type="EMBL" id="MBX63644.1"/>
    </source>
</evidence>
<reference evidence="1" key="1">
    <citation type="submission" date="2018-02" db="EMBL/GenBank/DDBJ databases">
        <title>Rhizophora mucronata_Transcriptome.</title>
        <authorList>
            <person name="Meera S.P."/>
            <person name="Sreeshan A."/>
            <person name="Augustine A."/>
        </authorList>
    </citation>
    <scope>NUCLEOTIDE SEQUENCE</scope>
    <source>
        <tissue evidence="1">Leaf</tissue>
    </source>
</reference>